<keyword evidence="7 8" id="KW-0472">Membrane</keyword>
<feature type="transmembrane region" description="Helical" evidence="8">
    <location>
        <begin position="88"/>
        <end position="110"/>
    </location>
</feature>
<dbReference type="RefSeq" id="XP_016509219.1">
    <property type="nucleotide sequence ID" value="XM_016653733.1"/>
</dbReference>
<proteinExistence type="inferred from homology"/>
<organism evidence="10 11">
    <name type="scientific">Nicotiana tabacum</name>
    <name type="common">Common tobacco</name>
    <dbReference type="NCBI Taxonomy" id="4097"/>
    <lineage>
        <taxon>Eukaryota</taxon>
        <taxon>Viridiplantae</taxon>
        <taxon>Streptophyta</taxon>
        <taxon>Embryophyta</taxon>
        <taxon>Tracheophyta</taxon>
        <taxon>Spermatophyta</taxon>
        <taxon>Magnoliopsida</taxon>
        <taxon>eudicotyledons</taxon>
        <taxon>Gunneridae</taxon>
        <taxon>Pentapetalae</taxon>
        <taxon>asterids</taxon>
        <taxon>lamiids</taxon>
        <taxon>Solanales</taxon>
        <taxon>Solanaceae</taxon>
        <taxon>Nicotianoideae</taxon>
        <taxon>Nicotianeae</taxon>
        <taxon>Nicotiana</taxon>
    </lineage>
</organism>
<feature type="transmembrane region" description="Helical" evidence="8">
    <location>
        <begin position="58"/>
        <end position="79"/>
    </location>
</feature>
<comment type="subunit">
    <text evidence="3 8">Homodimer and heterodimers.</text>
</comment>
<dbReference type="Pfam" id="PF04535">
    <property type="entry name" value="CASP_dom"/>
    <property type="match status" value="1"/>
</dbReference>
<dbReference type="AlphaFoldDB" id="A0A1S4D7D6"/>
<evidence type="ECO:0000256" key="8">
    <source>
        <dbReference type="RuleBase" id="RU361233"/>
    </source>
</evidence>
<accession>A0A1S4D7D6</accession>
<dbReference type="PaxDb" id="4097-A0A1S4D7D6"/>
<dbReference type="PANTHER" id="PTHR36488">
    <property type="entry name" value="CASP-LIKE PROTEIN 1U1"/>
    <property type="match status" value="1"/>
</dbReference>
<dbReference type="OMA" id="PKFCDQI"/>
<name>A0A1S4D7D6_TOBAC</name>
<dbReference type="InterPro" id="IPR006459">
    <property type="entry name" value="CASP/CASPL"/>
</dbReference>
<evidence type="ECO:0000256" key="2">
    <source>
        <dbReference type="ARBA" id="ARBA00007651"/>
    </source>
</evidence>
<dbReference type="STRING" id="4097.A0A1S4D7D6"/>
<gene>
    <name evidence="11" type="primary">LOC107826717</name>
</gene>
<reference evidence="11" key="2">
    <citation type="submission" date="2025-08" db="UniProtKB">
        <authorList>
            <consortium name="RefSeq"/>
        </authorList>
    </citation>
    <scope>IDENTIFICATION</scope>
    <source>
        <tissue evidence="11">Leaf</tissue>
    </source>
</reference>
<evidence type="ECO:0000313" key="10">
    <source>
        <dbReference type="Proteomes" id="UP000790787"/>
    </source>
</evidence>
<dbReference type="GO" id="GO:0005886">
    <property type="term" value="C:plasma membrane"/>
    <property type="evidence" value="ECO:0000318"/>
    <property type="project" value="GO_Central"/>
</dbReference>
<keyword evidence="4 8" id="KW-1003">Cell membrane</keyword>
<dbReference type="GeneID" id="107826717"/>
<dbReference type="OrthoDB" id="1906221at2759"/>
<keyword evidence="6 8" id="KW-1133">Transmembrane helix</keyword>
<evidence type="ECO:0000256" key="5">
    <source>
        <dbReference type="ARBA" id="ARBA00022692"/>
    </source>
</evidence>
<feature type="domain" description="Casparian strip membrane protein" evidence="9">
    <location>
        <begin position="12"/>
        <end position="147"/>
    </location>
</feature>
<sequence length="164" mass="17740">MILALDSSLSKAKKICSVILRILAICAMVSAAIVMATSHEKITIFSVSFEANYSRTPAFKYFFVANIGGSVYSIVVLFLPRKTSLSRLILISDLVVTMVLTSSVSAALAVAHVGKKGNSHAGRLPICAQLHNFCNQVGGALIAAFVVMENRYEQRKQIARITCM</sequence>
<evidence type="ECO:0000256" key="3">
    <source>
        <dbReference type="ARBA" id="ARBA00011489"/>
    </source>
</evidence>
<feature type="transmembrane region" description="Helical" evidence="8">
    <location>
        <begin position="130"/>
        <end position="148"/>
    </location>
</feature>
<evidence type="ECO:0000256" key="1">
    <source>
        <dbReference type="ARBA" id="ARBA00004651"/>
    </source>
</evidence>
<evidence type="ECO:0000256" key="6">
    <source>
        <dbReference type="ARBA" id="ARBA00022989"/>
    </source>
</evidence>
<protein>
    <recommendedName>
        <fullName evidence="8">CASP-like protein</fullName>
    </recommendedName>
</protein>
<dbReference type="Proteomes" id="UP000790787">
    <property type="component" value="Chromosome 1"/>
</dbReference>
<dbReference type="PANTHER" id="PTHR36488:SF8">
    <property type="entry name" value="CASP-LIKE PROTEIN 1U1"/>
    <property type="match status" value="1"/>
</dbReference>
<dbReference type="RefSeq" id="XP_016509219.1">
    <property type="nucleotide sequence ID" value="XM_016653733.2"/>
</dbReference>
<dbReference type="NCBIfam" id="TIGR01569">
    <property type="entry name" value="A_tha_TIGR01569"/>
    <property type="match status" value="1"/>
</dbReference>
<keyword evidence="10" id="KW-1185">Reference proteome</keyword>
<dbReference type="KEGG" id="nta:107826717"/>
<evidence type="ECO:0000256" key="4">
    <source>
        <dbReference type="ARBA" id="ARBA00022475"/>
    </source>
</evidence>
<dbReference type="InterPro" id="IPR006702">
    <property type="entry name" value="CASP_dom"/>
</dbReference>
<keyword evidence="5 8" id="KW-0812">Transmembrane</keyword>
<comment type="similarity">
    <text evidence="2 8">Belongs to the Casparian strip membrane proteins (CASP) family.</text>
</comment>
<evidence type="ECO:0000313" key="11">
    <source>
        <dbReference type="RefSeq" id="XP_016509219.1"/>
    </source>
</evidence>
<feature type="transmembrane region" description="Helical" evidence="8">
    <location>
        <begin position="18"/>
        <end position="38"/>
    </location>
</feature>
<comment type="subcellular location">
    <subcellularLocation>
        <location evidence="1 8">Cell membrane</location>
        <topology evidence="1 8">Multi-pass membrane protein</topology>
    </subcellularLocation>
</comment>
<dbReference type="InterPro" id="IPR044173">
    <property type="entry name" value="CASPL"/>
</dbReference>
<evidence type="ECO:0000256" key="7">
    <source>
        <dbReference type="ARBA" id="ARBA00023136"/>
    </source>
</evidence>
<evidence type="ECO:0000259" key="9">
    <source>
        <dbReference type="Pfam" id="PF04535"/>
    </source>
</evidence>
<reference evidence="10" key="1">
    <citation type="journal article" date="2014" name="Nat. Commun.">
        <title>The tobacco genome sequence and its comparison with those of tomato and potato.</title>
        <authorList>
            <person name="Sierro N."/>
            <person name="Battey J.N."/>
            <person name="Ouadi S."/>
            <person name="Bakaher N."/>
            <person name="Bovet L."/>
            <person name="Willig A."/>
            <person name="Goepfert S."/>
            <person name="Peitsch M.C."/>
            <person name="Ivanov N.V."/>
        </authorList>
    </citation>
    <scope>NUCLEOTIDE SEQUENCE [LARGE SCALE GENOMIC DNA]</scope>
</reference>